<dbReference type="EC" id="3.1.3.45" evidence="8"/>
<gene>
    <name evidence="8" type="primary">kdsC</name>
    <name evidence="8" type="ORF">NBG4_330017</name>
</gene>
<evidence type="ECO:0000256" key="4">
    <source>
        <dbReference type="ARBA" id="ARBA00022723"/>
    </source>
</evidence>
<comment type="similarity">
    <text evidence="2">Belongs to the KdsC family.</text>
</comment>
<dbReference type="SFLD" id="SFLDG01136">
    <property type="entry name" value="C1.6:_Phosphoserine_Phosphatas"/>
    <property type="match status" value="1"/>
</dbReference>
<dbReference type="PANTHER" id="PTHR21485:SF3">
    <property type="entry name" value="N-ACYLNEURAMINATE CYTIDYLYLTRANSFERASE"/>
    <property type="match status" value="1"/>
</dbReference>
<keyword evidence="5 8" id="KW-0378">Hydrolase</keyword>
<feature type="binding site" evidence="7">
    <location>
        <position position="115"/>
    </location>
    <ligand>
        <name>Mg(2+)</name>
        <dbReference type="ChEBI" id="CHEBI:18420"/>
    </ligand>
</feature>
<evidence type="ECO:0000313" key="9">
    <source>
        <dbReference type="Proteomes" id="UP000245125"/>
    </source>
</evidence>
<dbReference type="InterPro" id="IPR010023">
    <property type="entry name" value="KdsC_fam"/>
</dbReference>
<name>A0A2U3QHG0_9BACT</name>
<comment type="subunit">
    <text evidence="3">Homotetramer.</text>
</comment>
<keyword evidence="6 7" id="KW-0460">Magnesium</keyword>
<organism evidence="8 9">
    <name type="scientific">Candidatus Sulfobium mesophilum</name>
    <dbReference type="NCBI Taxonomy" id="2016548"/>
    <lineage>
        <taxon>Bacteria</taxon>
        <taxon>Pseudomonadati</taxon>
        <taxon>Nitrospirota</taxon>
        <taxon>Nitrospiria</taxon>
        <taxon>Nitrospirales</taxon>
        <taxon>Nitrospiraceae</taxon>
        <taxon>Candidatus Sulfobium</taxon>
    </lineage>
</organism>
<evidence type="ECO:0000313" key="8">
    <source>
        <dbReference type="EMBL" id="SPQ00800.1"/>
    </source>
</evidence>
<dbReference type="FunFam" id="3.40.50.1000:FF:000029">
    <property type="entry name" value="3-deoxy-D-manno-octulosonate 8-phosphate phosphatase KdsC"/>
    <property type="match status" value="1"/>
</dbReference>
<dbReference type="Pfam" id="PF08282">
    <property type="entry name" value="Hydrolase_3"/>
    <property type="match status" value="1"/>
</dbReference>
<evidence type="ECO:0000256" key="7">
    <source>
        <dbReference type="PIRSR" id="PIRSR006118-2"/>
    </source>
</evidence>
<feature type="binding site" evidence="7">
    <location>
        <position position="22"/>
    </location>
    <ligand>
        <name>Mg(2+)</name>
        <dbReference type="ChEBI" id="CHEBI:18420"/>
    </ligand>
</feature>
<evidence type="ECO:0000256" key="1">
    <source>
        <dbReference type="ARBA" id="ARBA00001946"/>
    </source>
</evidence>
<comment type="cofactor">
    <cofactor evidence="1 7">
        <name>Mg(2+)</name>
        <dbReference type="ChEBI" id="CHEBI:18420"/>
    </cofactor>
</comment>
<dbReference type="GO" id="GO:0019143">
    <property type="term" value="F:3-deoxy-manno-octulosonate-8-phosphatase activity"/>
    <property type="evidence" value="ECO:0007669"/>
    <property type="project" value="UniProtKB-EC"/>
</dbReference>
<protein>
    <submittedName>
        <fullName evidence="8">3-deoxy-D-manno-octulosonate 8-phosphate phosphatase</fullName>
        <ecNumber evidence="8">3.1.3.45</ecNumber>
    </submittedName>
</protein>
<dbReference type="NCBIfam" id="TIGR01670">
    <property type="entry name" value="KdsC-phosphatas"/>
    <property type="match status" value="1"/>
</dbReference>
<keyword evidence="9" id="KW-1185">Reference proteome</keyword>
<proteinExistence type="inferred from homology"/>
<dbReference type="InterPro" id="IPR036412">
    <property type="entry name" value="HAD-like_sf"/>
</dbReference>
<dbReference type="AlphaFoldDB" id="A0A2U3QHG0"/>
<feature type="binding site" evidence="7">
    <location>
        <position position="24"/>
    </location>
    <ligand>
        <name>substrate</name>
    </ligand>
</feature>
<dbReference type="PIRSF" id="PIRSF006118">
    <property type="entry name" value="KDO8-P_Ptase"/>
    <property type="match status" value="1"/>
</dbReference>
<evidence type="ECO:0000256" key="5">
    <source>
        <dbReference type="ARBA" id="ARBA00022801"/>
    </source>
</evidence>
<keyword evidence="4 7" id="KW-0479">Metal-binding</keyword>
<dbReference type="EMBL" id="OUUY01000079">
    <property type="protein sequence ID" value="SPQ00800.1"/>
    <property type="molecule type" value="Genomic_DNA"/>
</dbReference>
<dbReference type="InterPro" id="IPR023214">
    <property type="entry name" value="HAD_sf"/>
</dbReference>
<evidence type="ECO:0000256" key="2">
    <source>
        <dbReference type="ARBA" id="ARBA00005893"/>
    </source>
</evidence>
<reference evidence="9" key="1">
    <citation type="submission" date="2018-03" db="EMBL/GenBank/DDBJ databases">
        <authorList>
            <person name="Zecchin S."/>
        </authorList>
    </citation>
    <scope>NUCLEOTIDE SEQUENCE [LARGE SCALE GENOMIC DNA]</scope>
</reference>
<dbReference type="InterPro" id="IPR050793">
    <property type="entry name" value="CMP-NeuNAc_synthase"/>
</dbReference>
<dbReference type="NCBIfam" id="TIGR01662">
    <property type="entry name" value="HAD-SF-IIIA"/>
    <property type="match status" value="1"/>
</dbReference>
<dbReference type="SFLD" id="SFLDS00003">
    <property type="entry name" value="Haloacid_Dehalogenase"/>
    <property type="match status" value="1"/>
</dbReference>
<sequence length="180" mass="19581">MKKKSKTEIAGIARNIKLLILDVDGVLTDGSIILDNSGNEFKAFHVRDGHGIKMLMRAGINVAFITGRKSEVVEKRARELGITEVYQKSFDKLAVYLSLAEKYSLSDGEVAYVGDDIVDLPVMKRVGLPVTVADADREVRKYSLLVTENGGGRGAVREVTDIILGSKGLLKGIIDGYLKA</sequence>
<evidence type="ECO:0000256" key="3">
    <source>
        <dbReference type="ARBA" id="ARBA00011881"/>
    </source>
</evidence>
<evidence type="ECO:0000256" key="6">
    <source>
        <dbReference type="ARBA" id="ARBA00022842"/>
    </source>
</evidence>
<dbReference type="GO" id="GO:0046872">
    <property type="term" value="F:metal ion binding"/>
    <property type="evidence" value="ECO:0007669"/>
    <property type="project" value="UniProtKB-KW"/>
</dbReference>
<dbReference type="GO" id="GO:0008781">
    <property type="term" value="F:N-acylneuraminate cytidylyltransferase activity"/>
    <property type="evidence" value="ECO:0007669"/>
    <property type="project" value="TreeGrafter"/>
</dbReference>
<dbReference type="Gene3D" id="3.40.50.1000">
    <property type="entry name" value="HAD superfamily/HAD-like"/>
    <property type="match status" value="1"/>
</dbReference>
<dbReference type="CDD" id="cd01630">
    <property type="entry name" value="HAD_KDO-like"/>
    <property type="match status" value="1"/>
</dbReference>
<dbReference type="PANTHER" id="PTHR21485">
    <property type="entry name" value="HAD SUPERFAMILY MEMBERS CMAS AND KDSC"/>
    <property type="match status" value="1"/>
</dbReference>
<dbReference type="SFLD" id="SFLDG01138">
    <property type="entry name" value="C1.6.2:_Deoxy-d-mannose-octulo"/>
    <property type="match status" value="1"/>
</dbReference>
<dbReference type="SUPFAM" id="SSF56784">
    <property type="entry name" value="HAD-like"/>
    <property type="match status" value="1"/>
</dbReference>
<accession>A0A2U3QHG0</accession>
<dbReference type="InterPro" id="IPR006549">
    <property type="entry name" value="HAD-SF_hydro_IIIA"/>
</dbReference>
<dbReference type="Proteomes" id="UP000245125">
    <property type="component" value="Unassembled WGS sequence"/>
</dbReference>